<evidence type="ECO:0000256" key="2">
    <source>
        <dbReference type="ARBA" id="ARBA00009437"/>
    </source>
</evidence>
<reference evidence="7 8" key="1">
    <citation type="submission" date="2016-08" db="EMBL/GenBank/DDBJ databases">
        <authorList>
            <person name="Seilhamer J.J."/>
        </authorList>
    </citation>
    <scope>NUCLEOTIDE SEQUENCE [LARGE SCALE GENOMIC DNA]</scope>
    <source>
        <strain evidence="7 8">CCBAU 10071</strain>
    </source>
</reference>
<dbReference type="PRINTS" id="PR00039">
    <property type="entry name" value="HTHLYSR"/>
</dbReference>
<evidence type="ECO:0000313" key="7">
    <source>
        <dbReference type="EMBL" id="SCB27964.1"/>
    </source>
</evidence>
<dbReference type="PANTHER" id="PTHR30537:SF3">
    <property type="entry name" value="TRANSCRIPTIONAL REGULATORY PROTEIN"/>
    <property type="match status" value="1"/>
</dbReference>
<dbReference type="InterPro" id="IPR036388">
    <property type="entry name" value="WH-like_DNA-bd_sf"/>
</dbReference>
<keyword evidence="4 7" id="KW-0238">DNA-binding</keyword>
<dbReference type="Gene3D" id="1.10.10.10">
    <property type="entry name" value="Winged helix-like DNA-binding domain superfamily/Winged helix DNA-binding domain"/>
    <property type="match status" value="1"/>
</dbReference>
<dbReference type="InterPro" id="IPR036390">
    <property type="entry name" value="WH_DNA-bd_sf"/>
</dbReference>
<dbReference type="GO" id="GO:0006351">
    <property type="term" value="P:DNA-templated transcription"/>
    <property type="evidence" value="ECO:0007669"/>
    <property type="project" value="TreeGrafter"/>
</dbReference>
<protein>
    <submittedName>
        <fullName evidence="7">DNA-binding transcriptional regulator, LysR family</fullName>
    </submittedName>
</protein>
<comment type="similarity">
    <text evidence="2">Belongs to the LysR transcriptional regulatory family.</text>
</comment>
<dbReference type="Pfam" id="PF03466">
    <property type="entry name" value="LysR_substrate"/>
    <property type="match status" value="1"/>
</dbReference>
<dbReference type="Gene3D" id="3.40.190.290">
    <property type="match status" value="1"/>
</dbReference>
<dbReference type="InterPro" id="IPR000847">
    <property type="entry name" value="LysR_HTH_N"/>
</dbReference>
<dbReference type="GO" id="GO:0043565">
    <property type="term" value="F:sequence-specific DNA binding"/>
    <property type="evidence" value="ECO:0007669"/>
    <property type="project" value="TreeGrafter"/>
</dbReference>
<dbReference type="PROSITE" id="PS50931">
    <property type="entry name" value="HTH_LYSR"/>
    <property type="match status" value="1"/>
</dbReference>
<evidence type="ECO:0000313" key="8">
    <source>
        <dbReference type="Proteomes" id="UP000183174"/>
    </source>
</evidence>
<dbReference type="EMBL" id="FMAE01000004">
    <property type="protein sequence ID" value="SCB27964.1"/>
    <property type="molecule type" value="Genomic_DNA"/>
</dbReference>
<dbReference type="Proteomes" id="UP000183174">
    <property type="component" value="Unassembled WGS sequence"/>
</dbReference>
<accession>A0A1C3VKG5</accession>
<comment type="function">
    <text evidence="1">NodD regulates the expression of the nodABCFE genes which encode other nodulation proteins. NodD is also a negative regulator of its own expression. Binds flavonoids as inducers.</text>
</comment>
<dbReference type="SUPFAM" id="SSF53850">
    <property type="entry name" value="Periplasmic binding protein-like II"/>
    <property type="match status" value="1"/>
</dbReference>
<feature type="domain" description="HTH lysR-type" evidence="6">
    <location>
        <begin position="1"/>
        <end position="61"/>
    </location>
</feature>
<dbReference type="Pfam" id="PF00126">
    <property type="entry name" value="HTH_1"/>
    <property type="match status" value="1"/>
</dbReference>
<evidence type="ECO:0000256" key="5">
    <source>
        <dbReference type="ARBA" id="ARBA00023163"/>
    </source>
</evidence>
<evidence type="ECO:0000259" key="6">
    <source>
        <dbReference type="PROSITE" id="PS50931"/>
    </source>
</evidence>
<keyword evidence="5" id="KW-0804">Transcription</keyword>
<name>A0A1C3VKG5_9BRAD</name>
<evidence type="ECO:0000256" key="1">
    <source>
        <dbReference type="ARBA" id="ARBA00003502"/>
    </source>
</evidence>
<sequence length="315" mass="34958">MSEANWDLFRLFFAVANSGSVNAAARELNMSQPTLSRRLKELERYVGAPLFFRVPSGVTLTQEGKELKRAAGGVVDTFGSFHRDLRLRVGPRSAAVKISATEGLTKHWLLPRVHRLYELHPNIRLHINSTVEQQNLANSDLDFVIRMGHPGENELIGRKVTTIGFGIYASETYLSHRGQPKTVGDLMGHDFIGSSGDFSGLRGERAGSMPLLTSFLKAAEGSRTLRLMPIASHYSAACEGLGIAFLAAPFALAEGLVPVLPQESLLMDVWLLRRRESDLRKLTRQVRRFLENEFAASKTWFASGGTARRQPKRKS</sequence>
<organism evidence="7 8">
    <name type="scientific">Bradyrhizobium yuanmingense</name>
    <dbReference type="NCBI Taxonomy" id="108015"/>
    <lineage>
        <taxon>Bacteria</taxon>
        <taxon>Pseudomonadati</taxon>
        <taxon>Pseudomonadota</taxon>
        <taxon>Alphaproteobacteria</taxon>
        <taxon>Hyphomicrobiales</taxon>
        <taxon>Nitrobacteraceae</taxon>
        <taxon>Bradyrhizobium</taxon>
    </lineage>
</organism>
<dbReference type="InterPro" id="IPR058163">
    <property type="entry name" value="LysR-type_TF_proteobact-type"/>
</dbReference>
<dbReference type="PANTHER" id="PTHR30537">
    <property type="entry name" value="HTH-TYPE TRANSCRIPTIONAL REGULATOR"/>
    <property type="match status" value="1"/>
</dbReference>
<dbReference type="GO" id="GO:0003700">
    <property type="term" value="F:DNA-binding transcription factor activity"/>
    <property type="evidence" value="ECO:0007669"/>
    <property type="project" value="InterPro"/>
</dbReference>
<dbReference type="AlphaFoldDB" id="A0A1C3VKG5"/>
<evidence type="ECO:0000256" key="3">
    <source>
        <dbReference type="ARBA" id="ARBA00023015"/>
    </source>
</evidence>
<gene>
    <name evidence="7" type="ORF">GA0061099_100497</name>
</gene>
<proteinExistence type="inferred from homology"/>
<dbReference type="SUPFAM" id="SSF46785">
    <property type="entry name" value="Winged helix' DNA-binding domain"/>
    <property type="match status" value="1"/>
</dbReference>
<evidence type="ECO:0000256" key="4">
    <source>
        <dbReference type="ARBA" id="ARBA00023125"/>
    </source>
</evidence>
<keyword evidence="3" id="KW-0805">Transcription regulation</keyword>
<dbReference type="RefSeq" id="WP_074447929.1">
    <property type="nucleotide sequence ID" value="NZ_FMAE01000004.1"/>
</dbReference>
<dbReference type="InterPro" id="IPR005119">
    <property type="entry name" value="LysR_subst-bd"/>
</dbReference>